<dbReference type="OrthoDB" id="2485468at2"/>
<accession>K9TQ16</accession>
<dbReference type="InterPro" id="IPR000719">
    <property type="entry name" value="Prot_kinase_dom"/>
</dbReference>
<organism evidence="4 5">
    <name type="scientific">Oscillatoria acuminata PCC 6304</name>
    <dbReference type="NCBI Taxonomy" id="56110"/>
    <lineage>
        <taxon>Bacteria</taxon>
        <taxon>Bacillati</taxon>
        <taxon>Cyanobacteriota</taxon>
        <taxon>Cyanophyceae</taxon>
        <taxon>Oscillatoriophycideae</taxon>
        <taxon>Oscillatoriales</taxon>
        <taxon>Oscillatoriaceae</taxon>
        <taxon>Oscillatoria</taxon>
    </lineage>
</organism>
<keyword evidence="4" id="KW-0808">Transferase</keyword>
<sequence length="545" mass="60486">MLYPSLSDYGAAIRNPHIAFRKKDPKTKQDIVLDPVLVKGHPIEITGPNGMKSPWSAAGGFAVAFKYKTPLPNQVWAVRCFKKTASDVNLHYQNISKNLQSLKGNSCGSYFVDFLFLDEGIRVNGKCYPTVRMEWVEGKDLKTYIRDNLKNPQKLRDLAMAWIDLSKTLFNQGIAHGDLQHGNILVIDTGISSLKLIDYDSLYFCQDGGCKDDFIKGIPDYQHPLRGSLSKQCREIDFFSQLVIYLSIIALAESPSLWNRFKLDQSEHLLFSKNDFSSPDKPNNIFEALANLSSPLQDIAWEMKHICKLTDFKAIPSLETVLTKAGILSQPVGWFPQPINPTTNQSYFPGASPAPVNSTPPTPPQPVAWNPSSSSPPISPQPTPSQPVAWNPSSSSPPISPQPTPSQPVAWNPIPTSSSSNSTQQYNPQTVSGNTRKNQNVNPAHPSQSTSVPWQVQQPSPPKPQPVNPGKKVPPTPKPQPVPTIPAIHSPSSPTKRSRNVRSWIVAVIYVTLAGAFGTFSYSWYQNNKETIENYQFNWESPFNK</sequence>
<proteinExistence type="predicted"/>
<dbReference type="EMBL" id="CP003607">
    <property type="protein sequence ID" value="AFY84645.1"/>
    <property type="molecule type" value="Genomic_DNA"/>
</dbReference>
<feature type="compositionally biased region" description="Low complexity" evidence="1">
    <location>
        <begin position="367"/>
        <end position="376"/>
    </location>
</feature>
<evidence type="ECO:0000313" key="5">
    <source>
        <dbReference type="Proteomes" id="UP000010367"/>
    </source>
</evidence>
<evidence type="ECO:0000256" key="1">
    <source>
        <dbReference type="SAM" id="MobiDB-lite"/>
    </source>
</evidence>
<dbReference type="eggNOG" id="COG0515">
    <property type="taxonomic scope" value="Bacteria"/>
</dbReference>
<feature type="region of interest" description="Disordered" evidence="1">
    <location>
        <begin position="343"/>
        <end position="498"/>
    </location>
</feature>
<name>K9TQ16_9CYAN</name>
<dbReference type="PROSITE" id="PS50011">
    <property type="entry name" value="PROTEIN_KINASE_DOM"/>
    <property type="match status" value="1"/>
</dbReference>
<dbReference type="SUPFAM" id="SSF56112">
    <property type="entry name" value="Protein kinase-like (PK-like)"/>
    <property type="match status" value="1"/>
</dbReference>
<reference evidence="4 5" key="1">
    <citation type="submission" date="2012-06" db="EMBL/GenBank/DDBJ databases">
        <title>Finished chromosome of genome of Oscillatoria acuminata PCC 6304.</title>
        <authorList>
            <consortium name="US DOE Joint Genome Institute"/>
            <person name="Gugger M."/>
            <person name="Coursin T."/>
            <person name="Rippka R."/>
            <person name="Tandeau De Marsac N."/>
            <person name="Huntemann M."/>
            <person name="Wei C.-L."/>
            <person name="Han J."/>
            <person name="Detter J.C."/>
            <person name="Han C."/>
            <person name="Tapia R."/>
            <person name="Davenport K."/>
            <person name="Daligault H."/>
            <person name="Erkkila T."/>
            <person name="Gu W."/>
            <person name="Munk A.C.C."/>
            <person name="Teshima H."/>
            <person name="Xu Y."/>
            <person name="Chain P."/>
            <person name="Chen A."/>
            <person name="Krypides N."/>
            <person name="Mavromatis K."/>
            <person name="Markowitz V."/>
            <person name="Szeto E."/>
            <person name="Ivanova N."/>
            <person name="Mikhailova N."/>
            <person name="Ovchinnikova G."/>
            <person name="Pagani I."/>
            <person name="Pati A."/>
            <person name="Goodwin L."/>
            <person name="Peters L."/>
            <person name="Pitluck S."/>
            <person name="Woyke T."/>
            <person name="Kerfeld C."/>
        </authorList>
    </citation>
    <scope>NUCLEOTIDE SEQUENCE [LARGE SCALE GENOMIC DNA]</scope>
    <source>
        <strain evidence="4 5">PCC 6304</strain>
    </source>
</reference>
<feature type="compositionally biased region" description="Polar residues" evidence="1">
    <location>
        <begin position="431"/>
        <end position="442"/>
    </location>
</feature>
<dbReference type="InParanoid" id="K9TQ16"/>
<dbReference type="InterPro" id="IPR011009">
    <property type="entry name" value="Kinase-like_dom_sf"/>
</dbReference>
<feature type="compositionally biased region" description="Low complexity" evidence="1">
    <location>
        <begin position="446"/>
        <end position="458"/>
    </location>
</feature>
<keyword evidence="2" id="KW-0472">Membrane</keyword>
<dbReference type="GO" id="GO:0005524">
    <property type="term" value="F:ATP binding"/>
    <property type="evidence" value="ECO:0007669"/>
    <property type="project" value="InterPro"/>
</dbReference>
<feature type="domain" description="Protein kinase" evidence="3">
    <location>
        <begin position="50"/>
        <end position="335"/>
    </location>
</feature>
<evidence type="ECO:0000313" key="4">
    <source>
        <dbReference type="EMBL" id="AFY84645.1"/>
    </source>
</evidence>
<protein>
    <submittedName>
        <fullName evidence="4">Mn2+-dependent serine/threonine protein kinase</fullName>
    </submittedName>
</protein>
<gene>
    <name evidence="4" type="ORF">Oscil6304_5144</name>
</gene>
<keyword evidence="2" id="KW-1133">Transmembrane helix</keyword>
<dbReference type="AlphaFoldDB" id="K9TQ16"/>
<feature type="transmembrane region" description="Helical" evidence="2">
    <location>
        <begin position="504"/>
        <end position="525"/>
    </location>
</feature>
<feature type="compositionally biased region" description="Pro residues" evidence="1">
    <location>
        <begin position="459"/>
        <end position="484"/>
    </location>
</feature>
<dbReference type="KEGG" id="oac:Oscil6304_5144"/>
<dbReference type="GO" id="GO:0004674">
    <property type="term" value="F:protein serine/threonine kinase activity"/>
    <property type="evidence" value="ECO:0007669"/>
    <property type="project" value="UniProtKB-KW"/>
</dbReference>
<dbReference type="Gene3D" id="1.10.510.10">
    <property type="entry name" value="Transferase(Phosphotransferase) domain 1"/>
    <property type="match status" value="1"/>
</dbReference>
<feature type="compositionally biased region" description="Low complexity" evidence="1">
    <location>
        <begin position="412"/>
        <end position="430"/>
    </location>
</feature>
<keyword evidence="4" id="KW-0723">Serine/threonine-protein kinase</keyword>
<dbReference type="HOGENOM" id="CLU_048260_0_0_3"/>
<keyword evidence="4" id="KW-0418">Kinase</keyword>
<evidence type="ECO:0000259" key="3">
    <source>
        <dbReference type="PROSITE" id="PS50011"/>
    </source>
</evidence>
<dbReference type="STRING" id="56110.Oscil6304_5144"/>
<dbReference type="Proteomes" id="UP000010367">
    <property type="component" value="Chromosome"/>
</dbReference>
<evidence type="ECO:0000256" key="2">
    <source>
        <dbReference type="SAM" id="Phobius"/>
    </source>
</evidence>
<keyword evidence="5" id="KW-1185">Reference proteome</keyword>
<dbReference type="RefSeq" id="WP_015151259.1">
    <property type="nucleotide sequence ID" value="NC_019693.1"/>
</dbReference>
<keyword evidence="2" id="KW-0812">Transmembrane</keyword>